<dbReference type="Gene3D" id="3.55.30.10">
    <property type="entry name" value="Hsp33 domain"/>
    <property type="match status" value="1"/>
</dbReference>
<reference evidence="6 7" key="1">
    <citation type="submission" date="2014-05" db="EMBL/GenBank/DDBJ databases">
        <title>De novo Genome Sequence of Spirocheata sp.</title>
        <authorList>
            <person name="Shivani Y."/>
            <person name="Subhash Y."/>
            <person name="Tushar L."/>
            <person name="Sasikala C."/>
            <person name="Ramana C.V."/>
        </authorList>
    </citation>
    <scope>NUCLEOTIDE SEQUENCE [LARGE SCALE GENOMIC DNA]</scope>
    <source>
        <strain evidence="6 7">JC230</strain>
    </source>
</reference>
<dbReference type="RefSeq" id="WP_037548198.1">
    <property type="nucleotide sequence ID" value="NZ_JNUP01000065.1"/>
</dbReference>
<dbReference type="CDD" id="cd00498">
    <property type="entry name" value="Hsp33"/>
    <property type="match status" value="1"/>
</dbReference>
<evidence type="ECO:0000256" key="4">
    <source>
        <dbReference type="ARBA" id="ARBA00023186"/>
    </source>
</evidence>
<organism evidence="6 7">
    <name type="scientific">Spirochaeta lutea</name>
    <dbReference type="NCBI Taxonomy" id="1480694"/>
    <lineage>
        <taxon>Bacteria</taxon>
        <taxon>Pseudomonadati</taxon>
        <taxon>Spirochaetota</taxon>
        <taxon>Spirochaetia</taxon>
        <taxon>Spirochaetales</taxon>
        <taxon>Spirochaetaceae</taxon>
        <taxon>Spirochaeta</taxon>
    </lineage>
</organism>
<gene>
    <name evidence="6" type="ORF">DC28_10880</name>
</gene>
<dbReference type="PANTHER" id="PTHR30111:SF1">
    <property type="entry name" value="33 KDA CHAPERONIN"/>
    <property type="match status" value="1"/>
</dbReference>
<dbReference type="GO" id="GO:0005737">
    <property type="term" value="C:cytoplasm"/>
    <property type="evidence" value="ECO:0007669"/>
    <property type="project" value="InterPro"/>
</dbReference>
<dbReference type="PIRSF" id="PIRSF005261">
    <property type="entry name" value="Heat_shock_Hsp33"/>
    <property type="match status" value="1"/>
</dbReference>
<dbReference type="EMBL" id="JNUP01000065">
    <property type="protein sequence ID" value="KGE71738.1"/>
    <property type="molecule type" value="Genomic_DNA"/>
</dbReference>
<keyword evidence="7" id="KW-1185">Reference proteome</keyword>
<sequence length="305" mass="33857">MIKKPIEDLSTEDHIRAYSASRMHRFLLGNNTVRGAAVDATLLIRQMRANHNLGILETLILGHAYMGALLVTSQHKGQDTISLRIDCDGPVQGLVVEANAFGEVRGYLKNESIPVTRPVESNDYSEFFGAGTLAVTRILEGGKQPFTSTIELEHGNIAQDLAQYFTVSEQTPSGFHLSIRFDDQGKVIGAGGLLLQTMPGADEDVVRRIESQMMLLPSLGSEIAHGQGAMEYVDFWFQDFGIQHLDPRSVDFQCHCSKDRFVGHLRNLPKEDKEDLRQNGPFPLELNCHFCGSNYQLSKVEVQGI</sequence>
<dbReference type="Pfam" id="PF01430">
    <property type="entry name" value="HSP33"/>
    <property type="match status" value="1"/>
</dbReference>
<dbReference type="InterPro" id="IPR016153">
    <property type="entry name" value="Heat_shock_Hsp33_N"/>
</dbReference>
<keyword evidence="1" id="KW-0963">Cytoplasm</keyword>
<keyword evidence="5" id="KW-0676">Redox-active center</keyword>
<dbReference type="InterPro" id="IPR000397">
    <property type="entry name" value="Heat_shock_Hsp33"/>
</dbReference>
<keyword evidence="3" id="KW-1015">Disulfide bond</keyword>
<dbReference type="GO" id="GO:0042026">
    <property type="term" value="P:protein refolding"/>
    <property type="evidence" value="ECO:0007669"/>
    <property type="project" value="TreeGrafter"/>
</dbReference>
<comment type="caution">
    <text evidence="6">The sequence shown here is derived from an EMBL/GenBank/DDBJ whole genome shotgun (WGS) entry which is preliminary data.</text>
</comment>
<evidence type="ECO:0000313" key="7">
    <source>
        <dbReference type="Proteomes" id="UP000029692"/>
    </source>
</evidence>
<dbReference type="STRING" id="1480694.DC28_10880"/>
<keyword evidence="4" id="KW-0143">Chaperone</keyword>
<name>A0A098QWF3_9SPIO</name>
<keyword evidence="2" id="KW-0862">Zinc</keyword>
<evidence type="ECO:0000256" key="3">
    <source>
        <dbReference type="ARBA" id="ARBA00023157"/>
    </source>
</evidence>
<dbReference type="AlphaFoldDB" id="A0A098QWF3"/>
<dbReference type="Gene3D" id="3.90.1280.10">
    <property type="entry name" value="HSP33 redox switch-like"/>
    <property type="match status" value="1"/>
</dbReference>
<dbReference type="OrthoDB" id="9776534at2"/>
<evidence type="ECO:0008006" key="8">
    <source>
        <dbReference type="Google" id="ProtNLM"/>
    </source>
</evidence>
<dbReference type="SUPFAM" id="SSF64397">
    <property type="entry name" value="Hsp33 domain"/>
    <property type="match status" value="1"/>
</dbReference>
<evidence type="ECO:0000313" key="6">
    <source>
        <dbReference type="EMBL" id="KGE71738.1"/>
    </source>
</evidence>
<evidence type="ECO:0000256" key="2">
    <source>
        <dbReference type="ARBA" id="ARBA00022833"/>
    </source>
</evidence>
<dbReference type="InterPro" id="IPR016154">
    <property type="entry name" value="Heat_shock_Hsp33_C"/>
</dbReference>
<dbReference type="Proteomes" id="UP000029692">
    <property type="component" value="Unassembled WGS sequence"/>
</dbReference>
<dbReference type="PANTHER" id="PTHR30111">
    <property type="entry name" value="33 KDA CHAPERONIN"/>
    <property type="match status" value="1"/>
</dbReference>
<accession>A0A098QWF3</accession>
<evidence type="ECO:0000256" key="5">
    <source>
        <dbReference type="ARBA" id="ARBA00023284"/>
    </source>
</evidence>
<dbReference type="GO" id="GO:0051082">
    <property type="term" value="F:unfolded protein binding"/>
    <property type="evidence" value="ECO:0007669"/>
    <property type="project" value="InterPro"/>
</dbReference>
<protein>
    <recommendedName>
        <fullName evidence="8">Molecular chaperone Hsp33</fullName>
    </recommendedName>
</protein>
<dbReference type="SUPFAM" id="SSF118352">
    <property type="entry name" value="HSP33 redox switch-like"/>
    <property type="match status" value="1"/>
</dbReference>
<proteinExistence type="predicted"/>
<dbReference type="eggNOG" id="COG1281">
    <property type="taxonomic scope" value="Bacteria"/>
</dbReference>
<dbReference type="GO" id="GO:0044183">
    <property type="term" value="F:protein folding chaperone"/>
    <property type="evidence" value="ECO:0007669"/>
    <property type="project" value="TreeGrafter"/>
</dbReference>
<evidence type="ECO:0000256" key="1">
    <source>
        <dbReference type="ARBA" id="ARBA00022490"/>
    </source>
</evidence>